<dbReference type="EMBL" id="CP000847">
    <property type="protein sequence ID" value="ABV74459.1"/>
    <property type="molecule type" value="Genomic_DNA"/>
</dbReference>
<evidence type="ECO:0000313" key="1">
    <source>
        <dbReference type="EMBL" id="ABV74459.1"/>
    </source>
</evidence>
<protein>
    <submittedName>
        <fullName evidence="1">Uncharacterized protein</fullName>
    </submittedName>
</protein>
<accession>A8GM34</accession>
<dbReference type="Proteomes" id="UP000006830">
    <property type="component" value="Chromosome"/>
</dbReference>
<name>A8GM34_RICAH</name>
<evidence type="ECO:0000313" key="2">
    <source>
        <dbReference type="Proteomes" id="UP000006830"/>
    </source>
</evidence>
<dbReference type="KEGG" id="rak:A1C_00630"/>
<keyword evidence="2" id="KW-1185">Reference proteome</keyword>
<sequence length="36" mass="4037">MLHDTTQDTGETFDLSLVLKDSDGENFDSAHLKDKL</sequence>
<proteinExistence type="predicted"/>
<organism evidence="1 2">
    <name type="scientific">Rickettsia akari (strain Hartford)</name>
    <dbReference type="NCBI Taxonomy" id="293614"/>
    <lineage>
        <taxon>Bacteria</taxon>
        <taxon>Pseudomonadati</taxon>
        <taxon>Pseudomonadota</taxon>
        <taxon>Alphaproteobacteria</taxon>
        <taxon>Rickettsiales</taxon>
        <taxon>Rickettsiaceae</taxon>
        <taxon>Rickettsieae</taxon>
        <taxon>Rickettsia</taxon>
        <taxon>spotted fever group</taxon>
    </lineage>
</organism>
<gene>
    <name evidence="1" type="ordered locus">A1C_00630</name>
</gene>
<dbReference type="AlphaFoldDB" id="A8GM34"/>
<dbReference type="HOGENOM" id="CLU_3358158_0_0_5"/>
<reference evidence="1" key="1">
    <citation type="submission" date="2007-09" db="EMBL/GenBank/DDBJ databases">
        <title>Complete Genome Sequence of Rickettsia akari.</title>
        <authorList>
            <person name="Madan A."/>
            <person name="Fahey J."/>
            <person name="Helton E."/>
            <person name="Ketteman M."/>
            <person name="Madan A."/>
            <person name="Rodrigues S."/>
            <person name="Sanchez A."/>
            <person name="Whiting M."/>
            <person name="Dasch G."/>
            <person name="Eremeeva M."/>
        </authorList>
    </citation>
    <scope>NUCLEOTIDE SEQUENCE</scope>
    <source>
        <strain evidence="1">Hartford</strain>
    </source>
</reference>